<dbReference type="Gene3D" id="3.60.40.10">
    <property type="entry name" value="PPM-type phosphatase domain"/>
    <property type="match status" value="1"/>
</dbReference>
<name>A0A934I429_9MICO</name>
<dbReference type="Gene3D" id="3.30.450.40">
    <property type="match status" value="1"/>
</dbReference>
<dbReference type="InterPro" id="IPR036457">
    <property type="entry name" value="PPM-type-like_dom_sf"/>
</dbReference>
<dbReference type="InterPro" id="IPR001932">
    <property type="entry name" value="PPM-type_phosphatase-like_dom"/>
</dbReference>
<dbReference type="SMART" id="SM00331">
    <property type="entry name" value="PP2C_SIG"/>
    <property type="match status" value="1"/>
</dbReference>
<accession>A0A934I429</accession>
<dbReference type="PANTHER" id="PTHR43156">
    <property type="entry name" value="STAGE II SPORULATION PROTEIN E-RELATED"/>
    <property type="match status" value="1"/>
</dbReference>
<dbReference type="Pfam" id="PF01590">
    <property type="entry name" value="GAF"/>
    <property type="match status" value="1"/>
</dbReference>
<dbReference type="Proteomes" id="UP000602087">
    <property type="component" value="Unassembled WGS sequence"/>
</dbReference>
<keyword evidence="1" id="KW-0378">Hydrolase</keyword>
<evidence type="ECO:0000256" key="1">
    <source>
        <dbReference type="ARBA" id="ARBA00022801"/>
    </source>
</evidence>
<dbReference type="RefSeq" id="WP_198732393.1">
    <property type="nucleotide sequence ID" value="NZ_JAEINH010000001.1"/>
</dbReference>
<protein>
    <submittedName>
        <fullName evidence="3">SpoIIE family protein phosphatase</fullName>
    </submittedName>
</protein>
<dbReference type="PANTHER" id="PTHR43156:SF2">
    <property type="entry name" value="STAGE II SPORULATION PROTEIN E"/>
    <property type="match status" value="1"/>
</dbReference>
<sequence>MSPTPKDVSTFFEGSATTGPYGEAQRLRALQSLDVLDTPREERFDRVTRLAQRVFDVPMVSVTLIDEDRQWRKSFVGLDGPVAQREGAFCDAAIRSSATLVVPDAITDEIFHDNPFVSGPPGVRFYAGHPLEAPGGERVGTLCILDVKPRELTPGENALLRDLAGWVQNELQRDAELERAGAVQRGLLPSRTPDVAGYAFAATCRPARGVGGDFYDWYATGDDLHLSLADVMGKGMAAAIVAATSRAVLRSTSRTPDVGDALTTADEVLSLDLAEVGTFVTCFHARLEPSSGRVTYSDAGHGLGFVLRADGTSEHLRTDGLPLGLGTGDERRASTVTLDPGDRLLCFSDGLVDLFDIAEDALSIILDAAVAAGSAQATMETLAALRPVVFQPDDLTVLVVERLTA</sequence>
<evidence type="ECO:0000313" key="3">
    <source>
        <dbReference type="EMBL" id="MBI9113851.1"/>
    </source>
</evidence>
<comment type="caution">
    <text evidence="3">The sequence shown here is derived from an EMBL/GenBank/DDBJ whole genome shotgun (WGS) entry which is preliminary data.</text>
</comment>
<dbReference type="PROSITE" id="PS51746">
    <property type="entry name" value="PPM_2"/>
    <property type="match status" value="1"/>
</dbReference>
<dbReference type="SMART" id="SM00065">
    <property type="entry name" value="GAF"/>
    <property type="match status" value="1"/>
</dbReference>
<dbReference type="InterPro" id="IPR029016">
    <property type="entry name" value="GAF-like_dom_sf"/>
</dbReference>
<reference evidence="3" key="1">
    <citation type="submission" date="2020-12" db="EMBL/GenBank/DDBJ databases">
        <title>Sanguibacter suaedae sp. nov., isolated from Suaeda aralocaspica.</title>
        <authorList>
            <person name="Ma Q."/>
        </authorList>
    </citation>
    <scope>NUCLEOTIDE SEQUENCE</scope>
    <source>
        <strain evidence="3">YZGR15</strain>
    </source>
</reference>
<dbReference type="InterPro" id="IPR003018">
    <property type="entry name" value="GAF"/>
</dbReference>
<dbReference type="EMBL" id="JAEINH010000001">
    <property type="protein sequence ID" value="MBI9113851.1"/>
    <property type="molecule type" value="Genomic_DNA"/>
</dbReference>
<gene>
    <name evidence="3" type="ORF">JAV76_02335</name>
</gene>
<dbReference type="InterPro" id="IPR052016">
    <property type="entry name" value="Bact_Sigma-Reg"/>
</dbReference>
<feature type="domain" description="PPM-type phosphatase" evidence="2">
    <location>
        <begin position="197"/>
        <end position="402"/>
    </location>
</feature>
<keyword evidence="4" id="KW-1185">Reference proteome</keyword>
<dbReference type="SUPFAM" id="SSF81606">
    <property type="entry name" value="PP2C-like"/>
    <property type="match status" value="1"/>
</dbReference>
<dbReference type="SUPFAM" id="SSF55781">
    <property type="entry name" value="GAF domain-like"/>
    <property type="match status" value="1"/>
</dbReference>
<evidence type="ECO:0000259" key="2">
    <source>
        <dbReference type="PROSITE" id="PS51746"/>
    </source>
</evidence>
<evidence type="ECO:0000313" key="4">
    <source>
        <dbReference type="Proteomes" id="UP000602087"/>
    </source>
</evidence>
<organism evidence="3 4">
    <name type="scientific">Sanguibacter suaedae</name>
    <dbReference type="NCBI Taxonomy" id="2795737"/>
    <lineage>
        <taxon>Bacteria</taxon>
        <taxon>Bacillati</taxon>
        <taxon>Actinomycetota</taxon>
        <taxon>Actinomycetes</taxon>
        <taxon>Micrococcales</taxon>
        <taxon>Sanguibacteraceae</taxon>
        <taxon>Sanguibacter</taxon>
    </lineage>
</organism>
<dbReference type="Pfam" id="PF07228">
    <property type="entry name" value="SpoIIE"/>
    <property type="match status" value="1"/>
</dbReference>
<dbReference type="GO" id="GO:0016791">
    <property type="term" value="F:phosphatase activity"/>
    <property type="evidence" value="ECO:0007669"/>
    <property type="project" value="TreeGrafter"/>
</dbReference>
<proteinExistence type="predicted"/>
<dbReference type="AlphaFoldDB" id="A0A934I429"/>